<gene>
    <name evidence="2" type="ORF">Tsubulata_005914</name>
</gene>
<dbReference type="Proteomes" id="UP001141552">
    <property type="component" value="Unassembled WGS sequence"/>
</dbReference>
<reference evidence="2" key="2">
    <citation type="journal article" date="2023" name="Plants (Basel)">
        <title>Annotation of the Turnera subulata (Passifloraceae) Draft Genome Reveals the S-Locus Evolved after the Divergence of Turneroideae from Passifloroideae in a Stepwise Manner.</title>
        <authorList>
            <person name="Henning P.M."/>
            <person name="Roalson E.H."/>
            <person name="Mir W."/>
            <person name="McCubbin A.G."/>
            <person name="Shore J.S."/>
        </authorList>
    </citation>
    <scope>NUCLEOTIDE SEQUENCE</scope>
    <source>
        <strain evidence="2">F60SS</strain>
    </source>
</reference>
<sequence length="69" mass="7647">PVPNTRPFFDPPTASSHADRSIGGALDKSSPYLASNFPTKNFPGIIEHLLMSPQNQPKTARQVRELSWE</sequence>
<organism evidence="2 3">
    <name type="scientific">Turnera subulata</name>
    <dbReference type="NCBI Taxonomy" id="218843"/>
    <lineage>
        <taxon>Eukaryota</taxon>
        <taxon>Viridiplantae</taxon>
        <taxon>Streptophyta</taxon>
        <taxon>Embryophyta</taxon>
        <taxon>Tracheophyta</taxon>
        <taxon>Spermatophyta</taxon>
        <taxon>Magnoliopsida</taxon>
        <taxon>eudicotyledons</taxon>
        <taxon>Gunneridae</taxon>
        <taxon>Pentapetalae</taxon>
        <taxon>rosids</taxon>
        <taxon>fabids</taxon>
        <taxon>Malpighiales</taxon>
        <taxon>Passifloraceae</taxon>
        <taxon>Turnera</taxon>
    </lineage>
</organism>
<keyword evidence="3" id="KW-1185">Reference proteome</keyword>
<feature type="region of interest" description="Disordered" evidence="1">
    <location>
        <begin position="1"/>
        <end position="28"/>
    </location>
</feature>
<evidence type="ECO:0000313" key="3">
    <source>
        <dbReference type="Proteomes" id="UP001141552"/>
    </source>
</evidence>
<evidence type="ECO:0000313" key="2">
    <source>
        <dbReference type="EMBL" id="KAJ4846324.1"/>
    </source>
</evidence>
<name>A0A9Q0GCV9_9ROSI</name>
<dbReference type="EMBL" id="JAKUCV010001446">
    <property type="protein sequence ID" value="KAJ4846324.1"/>
    <property type="molecule type" value="Genomic_DNA"/>
</dbReference>
<comment type="caution">
    <text evidence="2">The sequence shown here is derived from an EMBL/GenBank/DDBJ whole genome shotgun (WGS) entry which is preliminary data.</text>
</comment>
<proteinExistence type="predicted"/>
<dbReference type="AlphaFoldDB" id="A0A9Q0GCV9"/>
<protein>
    <submittedName>
        <fullName evidence="2">Uncharacterized protein</fullName>
    </submittedName>
</protein>
<evidence type="ECO:0000256" key="1">
    <source>
        <dbReference type="SAM" id="MobiDB-lite"/>
    </source>
</evidence>
<reference evidence="2" key="1">
    <citation type="submission" date="2022-02" db="EMBL/GenBank/DDBJ databases">
        <authorList>
            <person name="Henning P.M."/>
            <person name="McCubbin A.G."/>
            <person name="Shore J.S."/>
        </authorList>
    </citation>
    <scope>NUCLEOTIDE SEQUENCE</scope>
    <source>
        <strain evidence="2">F60SS</strain>
        <tissue evidence="2">Leaves</tissue>
    </source>
</reference>
<feature type="non-terminal residue" evidence="2">
    <location>
        <position position="69"/>
    </location>
</feature>
<accession>A0A9Q0GCV9</accession>